<keyword evidence="4" id="KW-0272">Extracellular matrix</keyword>
<dbReference type="AlphaFoldDB" id="A0A6I8N9V6"/>
<dbReference type="Gene3D" id="2.60.40.3210">
    <property type="entry name" value="Zona pellucida, ZP-N domain"/>
    <property type="match status" value="1"/>
</dbReference>
<evidence type="ECO:0000256" key="16">
    <source>
        <dbReference type="SAM" id="Phobius"/>
    </source>
</evidence>
<evidence type="ECO:0000256" key="10">
    <source>
        <dbReference type="ARBA" id="ARBA00023157"/>
    </source>
</evidence>
<evidence type="ECO:0000256" key="6">
    <source>
        <dbReference type="ARBA" id="ARBA00022692"/>
    </source>
</evidence>
<evidence type="ECO:0000256" key="15">
    <source>
        <dbReference type="SAM" id="MobiDB-lite"/>
    </source>
</evidence>
<evidence type="ECO:0000256" key="13">
    <source>
        <dbReference type="ARBA" id="ARBA00024183"/>
    </source>
</evidence>
<reference evidence="20" key="3">
    <citation type="submission" date="2025-09" db="UniProtKB">
        <authorList>
            <consortium name="Ensembl"/>
        </authorList>
    </citation>
    <scope>IDENTIFICATION</scope>
    <source>
        <strain evidence="20">Glennie</strain>
    </source>
</reference>
<dbReference type="Bgee" id="ENSOANG00000042117">
    <property type="expression patterns" value="Expressed in ovary and 1 other cell type or tissue"/>
</dbReference>
<dbReference type="GO" id="GO:0032190">
    <property type="term" value="F:acrosin binding"/>
    <property type="evidence" value="ECO:0000318"/>
    <property type="project" value="GO_Central"/>
</dbReference>
<dbReference type="InterPro" id="IPR055356">
    <property type="entry name" value="ZP-N"/>
</dbReference>
<dbReference type="SMART" id="SM00018">
    <property type="entry name" value="PD"/>
    <property type="match status" value="1"/>
</dbReference>
<feature type="chain" id="PRO_5026298797" evidence="17">
    <location>
        <begin position="30"/>
        <end position="625"/>
    </location>
</feature>
<dbReference type="GO" id="GO:0005886">
    <property type="term" value="C:plasma membrane"/>
    <property type="evidence" value="ECO:0007669"/>
    <property type="project" value="UniProtKB-SubCell"/>
</dbReference>
<evidence type="ECO:0000259" key="19">
    <source>
        <dbReference type="PROSITE" id="PS51448"/>
    </source>
</evidence>
<feature type="region of interest" description="Disordered" evidence="15">
    <location>
        <begin position="129"/>
        <end position="199"/>
    </location>
</feature>
<evidence type="ECO:0000256" key="8">
    <source>
        <dbReference type="ARBA" id="ARBA00022989"/>
    </source>
</evidence>
<evidence type="ECO:0000256" key="17">
    <source>
        <dbReference type="SAM" id="SignalP"/>
    </source>
</evidence>
<evidence type="ECO:0000256" key="1">
    <source>
        <dbReference type="ARBA" id="ARBA00004251"/>
    </source>
</evidence>
<evidence type="ECO:0000256" key="11">
    <source>
        <dbReference type="ARBA" id="ARBA00023180"/>
    </source>
</evidence>
<dbReference type="InParanoid" id="A0A6I8N9V6"/>
<dbReference type="PROSITE" id="PS51034">
    <property type="entry name" value="ZP_2"/>
    <property type="match status" value="1"/>
</dbReference>
<dbReference type="InterPro" id="IPR044913">
    <property type="entry name" value="P_trefoil_dom_sf"/>
</dbReference>
<evidence type="ECO:0000256" key="3">
    <source>
        <dbReference type="ARBA" id="ARBA00022525"/>
    </source>
</evidence>
<comment type="caution">
    <text evidence="14">Lacks conserved residue(s) required for the propagation of feature annotation.</text>
</comment>
<keyword evidence="11" id="KW-0325">Glycoprotein</keyword>
<dbReference type="GeneTree" id="ENSGT00940000161188"/>
<protein>
    <submittedName>
        <fullName evidence="20">Zona pellucida glycoprotein 1</fullName>
    </submittedName>
</protein>
<feature type="compositionally biased region" description="Polar residues" evidence="15">
    <location>
        <begin position="135"/>
        <end position="147"/>
    </location>
</feature>
<feature type="domain" description="ZP" evidence="18">
    <location>
        <begin position="260"/>
        <end position="535"/>
    </location>
</feature>
<dbReference type="InterPro" id="IPR042235">
    <property type="entry name" value="ZP-C_dom"/>
</dbReference>
<dbReference type="PANTHER" id="PTHR23343:SF41">
    <property type="entry name" value="ZONA PELLUCIDA SPERM-BINDING PROTEIN 1"/>
    <property type="match status" value="1"/>
</dbReference>
<keyword evidence="5" id="KW-0165">Cleavage on pair of basic residues</keyword>
<keyword evidence="10" id="KW-1015">Disulfide bond</keyword>
<reference evidence="20" key="2">
    <citation type="submission" date="2025-08" db="UniProtKB">
        <authorList>
            <consortium name="Ensembl"/>
        </authorList>
    </citation>
    <scope>IDENTIFICATION</scope>
    <source>
        <strain evidence="20">Glennie</strain>
    </source>
</reference>
<dbReference type="InterPro" id="IPR051148">
    <property type="entry name" value="Zona_Pellucida_Domain_gp"/>
</dbReference>
<evidence type="ECO:0000256" key="5">
    <source>
        <dbReference type="ARBA" id="ARBA00022685"/>
    </source>
</evidence>
<keyword evidence="12" id="KW-0278">Fertilization</keyword>
<dbReference type="Ensembl" id="ENSOANT00000070038.1">
    <property type="protein sequence ID" value="ENSOANP00000037791.1"/>
    <property type="gene ID" value="ENSOANG00000042117.1"/>
</dbReference>
<dbReference type="CTD" id="22917"/>
<dbReference type="PANTHER" id="PTHR23343">
    <property type="entry name" value="ZONA PELLUCIDA SPERM-BINDING PROTEIN"/>
    <property type="match status" value="1"/>
</dbReference>
<keyword evidence="2" id="KW-1003">Cell membrane</keyword>
<organism evidence="20 21">
    <name type="scientific">Ornithorhynchus anatinus</name>
    <name type="common">Duckbill platypus</name>
    <dbReference type="NCBI Taxonomy" id="9258"/>
    <lineage>
        <taxon>Eukaryota</taxon>
        <taxon>Metazoa</taxon>
        <taxon>Chordata</taxon>
        <taxon>Craniata</taxon>
        <taxon>Vertebrata</taxon>
        <taxon>Euteleostomi</taxon>
        <taxon>Mammalia</taxon>
        <taxon>Monotremata</taxon>
        <taxon>Ornithorhynchidae</taxon>
        <taxon>Ornithorhynchus</taxon>
    </lineage>
</organism>
<dbReference type="Pfam" id="PF22821">
    <property type="entry name" value="ZP1_ZP4_Ig-like"/>
    <property type="match status" value="1"/>
</dbReference>
<dbReference type="PROSITE" id="PS00682">
    <property type="entry name" value="ZP_1"/>
    <property type="match status" value="1"/>
</dbReference>
<dbReference type="Pfam" id="PF00100">
    <property type="entry name" value="Zona_pellucida"/>
    <property type="match status" value="1"/>
</dbReference>
<name>A0A6I8N9V6_ORNAN</name>
<comment type="subcellular location">
    <subcellularLocation>
        <location evidence="1">Cell membrane</location>
        <topology evidence="1">Single-pass type I membrane protein</topology>
    </subcellularLocation>
    <subcellularLocation>
        <location evidence="13">Zona pellucida</location>
    </subcellularLocation>
</comment>
<dbReference type="Pfam" id="PF23344">
    <property type="entry name" value="ZP-N"/>
    <property type="match status" value="1"/>
</dbReference>
<dbReference type="Proteomes" id="UP000002279">
    <property type="component" value="Chromosome 3"/>
</dbReference>
<dbReference type="FunCoup" id="A0A6I8N9V6">
    <property type="interactions" value="76"/>
</dbReference>
<dbReference type="InterPro" id="IPR054554">
    <property type="entry name" value="ZP1/4_Ig-like"/>
</dbReference>
<dbReference type="InterPro" id="IPR017977">
    <property type="entry name" value="ZP_dom_CS"/>
</dbReference>
<reference evidence="20 21" key="1">
    <citation type="journal article" date="2008" name="Nature">
        <title>Genome analysis of the platypus reveals unique signatures of evolution.</title>
        <authorList>
            <person name="Warren W.C."/>
            <person name="Hillier L.W."/>
            <person name="Marshall Graves J.A."/>
            <person name="Birney E."/>
            <person name="Ponting C.P."/>
            <person name="Grutzner F."/>
            <person name="Belov K."/>
            <person name="Miller W."/>
            <person name="Clarke L."/>
            <person name="Chinwalla A.T."/>
            <person name="Yang S.P."/>
            <person name="Heger A."/>
            <person name="Locke D.P."/>
            <person name="Miethke P."/>
            <person name="Waters P.D."/>
            <person name="Veyrunes F."/>
            <person name="Fulton L."/>
            <person name="Fulton B."/>
            <person name="Graves T."/>
            <person name="Wallis J."/>
            <person name="Puente X.S."/>
            <person name="Lopez-Otin C."/>
            <person name="Ordonez G.R."/>
            <person name="Eichler E.E."/>
            <person name="Chen L."/>
            <person name="Cheng Z."/>
            <person name="Deakin J.E."/>
            <person name="Alsop A."/>
            <person name="Thompson K."/>
            <person name="Kirby P."/>
            <person name="Papenfuss A.T."/>
            <person name="Wakefield M.J."/>
            <person name="Olender T."/>
            <person name="Lancet D."/>
            <person name="Huttley G.A."/>
            <person name="Smit A.F."/>
            <person name="Pask A."/>
            <person name="Temple-Smith P."/>
            <person name="Batzer M.A."/>
            <person name="Walker J.A."/>
            <person name="Konkel M.K."/>
            <person name="Harris R.S."/>
            <person name="Whittington C.M."/>
            <person name="Wong E.S."/>
            <person name="Gemmell N.J."/>
            <person name="Buschiazzo E."/>
            <person name="Vargas Jentzsch I.M."/>
            <person name="Merkel A."/>
            <person name="Schmitz J."/>
            <person name="Zemann A."/>
            <person name="Churakov G."/>
            <person name="Kriegs J.O."/>
            <person name="Brosius J."/>
            <person name="Murchison E.P."/>
            <person name="Sachidanandam R."/>
            <person name="Smith C."/>
            <person name="Hannon G.J."/>
            <person name="Tsend-Ayush E."/>
            <person name="McMillan D."/>
            <person name="Attenborough R."/>
            <person name="Rens W."/>
            <person name="Ferguson-Smith M."/>
            <person name="Lefevre C.M."/>
            <person name="Sharp J.A."/>
            <person name="Nicholas K.R."/>
            <person name="Ray D.A."/>
            <person name="Kube M."/>
            <person name="Reinhardt R."/>
            <person name="Pringle T.H."/>
            <person name="Taylor J."/>
            <person name="Jones R.C."/>
            <person name="Nixon B."/>
            <person name="Dacheux J.L."/>
            <person name="Niwa H."/>
            <person name="Sekita Y."/>
            <person name="Huang X."/>
            <person name="Stark A."/>
            <person name="Kheradpour P."/>
            <person name="Kellis M."/>
            <person name="Flicek P."/>
            <person name="Chen Y."/>
            <person name="Webber C."/>
            <person name="Hardison R."/>
            <person name="Nelson J."/>
            <person name="Hallsworth-Pepin K."/>
            <person name="Delehaunty K."/>
            <person name="Markovic C."/>
            <person name="Minx P."/>
            <person name="Feng Y."/>
            <person name="Kremitzki C."/>
            <person name="Mitreva M."/>
            <person name="Glasscock J."/>
            <person name="Wylie T."/>
            <person name="Wohldmann P."/>
            <person name="Thiru P."/>
            <person name="Nhan M.N."/>
            <person name="Pohl C.S."/>
            <person name="Smith S.M."/>
            <person name="Hou S."/>
            <person name="Nefedov M."/>
            <person name="de Jong P.J."/>
            <person name="Renfree M.B."/>
            <person name="Mardis E.R."/>
            <person name="Wilson R.K."/>
        </authorList>
    </citation>
    <scope>NUCLEOTIDE SEQUENCE [LARGE SCALE GENOMIC DNA]</scope>
    <source>
        <strain evidence="20 21">Glennie</strain>
    </source>
</reference>
<evidence type="ECO:0000256" key="2">
    <source>
        <dbReference type="ARBA" id="ARBA00022475"/>
    </source>
</evidence>
<dbReference type="InterPro" id="IPR001507">
    <property type="entry name" value="ZP_dom"/>
</dbReference>
<evidence type="ECO:0000256" key="14">
    <source>
        <dbReference type="PROSITE-ProRule" id="PRU00779"/>
    </source>
</evidence>
<dbReference type="GO" id="GO:0060468">
    <property type="term" value="P:prevention of polyspermy"/>
    <property type="evidence" value="ECO:0000318"/>
    <property type="project" value="GO_Central"/>
</dbReference>
<keyword evidence="7 17" id="KW-0732">Signal</keyword>
<dbReference type="SUPFAM" id="SSF57492">
    <property type="entry name" value="Trefoil"/>
    <property type="match status" value="1"/>
</dbReference>
<dbReference type="SMART" id="SM00241">
    <property type="entry name" value="ZP"/>
    <property type="match status" value="1"/>
</dbReference>
<dbReference type="PROSITE" id="PS51448">
    <property type="entry name" value="P_TREFOIL_2"/>
    <property type="match status" value="1"/>
</dbReference>
<feature type="domain" description="P-type" evidence="19">
    <location>
        <begin position="215"/>
        <end position="255"/>
    </location>
</feature>
<dbReference type="InterPro" id="IPR000519">
    <property type="entry name" value="P_trefoil_dom"/>
</dbReference>
<keyword evidence="8 16" id="KW-1133">Transmembrane helix</keyword>
<dbReference type="GO" id="GO:0007339">
    <property type="term" value="P:binding of sperm to zona pellucida"/>
    <property type="evidence" value="ECO:0000318"/>
    <property type="project" value="GO_Central"/>
</dbReference>
<dbReference type="OrthoDB" id="9907024at2759"/>
<dbReference type="KEGG" id="oaa:100076697"/>
<evidence type="ECO:0000256" key="12">
    <source>
        <dbReference type="ARBA" id="ARBA00023279"/>
    </source>
</evidence>
<feature type="signal peptide" evidence="17">
    <location>
        <begin position="1"/>
        <end position="29"/>
    </location>
</feature>
<dbReference type="OMA" id="RFEVNNC"/>
<evidence type="ECO:0000256" key="4">
    <source>
        <dbReference type="ARBA" id="ARBA00022530"/>
    </source>
</evidence>
<dbReference type="GO" id="GO:0035804">
    <property type="term" value="F:structural constituent of egg coat"/>
    <property type="evidence" value="ECO:0000318"/>
    <property type="project" value="GO_Central"/>
</dbReference>
<keyword evidence="21" id="KW-1185">Reference proteome</keyword>
<evidence type="ECO:0000259" key="18">
    <source>
        <dbReference type="PROSITE" id="PS51034"/>
    </source>
</evidence>
<dbReference type="InterPro" id="IPR055355">
    <property type="entry name" value="ZP-C"/>
</dbReference>
<sequence length="625" mass="68825">MWLSLRLVGGGWSSWLGLLLLVSLGPCWGFQHVYDCGNYGMQLLVFPRLGRTVRFKVVDEFGTRFEVTNCSICLHWITSDPQGTAVFSAGYKGCHVLKKEDGRYYLRVYVEELLANGAADGGQEVQLICPKPTDHPQTTSYSLTPEPSTAGRRLHPGRRDPLPGHPSPETGHFYPGHPSSTVSRPYPVPVRPSPDASGPRIIYPPFDIGARLTPEQCVVDSGHIPCTDGRSSAACVQAGCCYDDSAVTTPCYYGNTVTVQCFRDGRFALAVARGTSENPVVLDSVRVAYAQEGCGPTQKTEAFVLFHFSVTECGTTAQVAGNRLIYENQLVSGIDVRSGPDGSITRDGVFILHARCIYNASDFLPIQAEVFLSPTPGPVVQTGPLRLELRIAMDRTYGTFYTAKDYPVIKVLRDPVSVEVRLLQRTDPNLELVLHHCWATPSTNPFREPQWPILLDGCPYSGDSYQTRLVPAKASSELLFPTHRQRFVVTAFTFVDSDSQRALRGPVYFFCSASVCYPSELESCKTVCHSGAAKRRRFLTSNSTGIFQDIVSSQAPVDFRSPKEQEQTLASKGSHWRPSLLPALWLVLSLVAIVALMLVLVLLGRSQNWLQKLQGRCGQGGRQPQ</sequence>
<evidence type="ECO:0000256" key="7">
    <source>
        <dbReference type="ARBA" id="ARBA00022729"/>
    </source>
</evidence>
<evidence type="ECO:0000256" key="9">
    <source>
        <dbReference type="ARBA" id="ARBA00023136"/>
    </source>
</evidence>
<evidence type="ECO:0000313" key="20">
    <source>
        <dbReference type="Ensembl" id="ENSOANP00000037791.1"/>
    </source>
</evidence>
<evidence type="ECO:0000313" key="21">
    <source>
        <dbReference type="Proteomes" id="UP000002279"/>
    </source>
</evidence>
<dbReference type="Gene3D" id="2.60.40.4100">
    <property type="entry name" value="Zona pellucida, ZP-C domain"/>
    <property type="match status" value="1"/>
</dbReference>
<dbReference type="CDD" id="cd00111">
    <property type="entry name" value="Trefoil"/>
    <property type="match status" value="1"/>
</dbReference>
<keyword evidence="3" id="KW-0964">Secreted</keyword>
<dbReference type="RefSeq" id="XP_028915341.1">
    <property type="nucleotide sequence ID" value="XM_029059508.1"/>
</dbReference>
<keyword evidence="9 16" id="KW-0472">Membrane</keyword>
<dbReference type="GeneID" id="100076697"/>
<dbReference type="GO" id="GO:0035805">
    <property type="term" value="C:egg coat"/>
    <property type="evidence" value="ECO:0000318"/>
    <property type="project" value="GO_Central"/>
</dbReference>
<feature type="transmembrane region" description="Helical" evidence="16">
    <location>
        <begin position="583"/>
        <end position="603"/>
    </location>
</feature>
<accession>A0A6I8N9V6</accession>
<proteinExistence type="predicted"/>
<keyword evidence="6 16" id="KW-0812">Transmembrane</keyword>
<gene>
    <name evidence="20" type="primary">ZP1</name>
</gene>